<evidence type="ECO:0000313" key="2">
    <source>
        <dbReference type="Proteomes" id="UP000315673"/>
    </source>
</evidence>
<evidence type="ECO:0000313" key="1">
    <source>
        <dbReference type="EMBL" id="QDZ09121.1"/>
    </source>
</evidence>
<name>A0A5B8LLK4_9SPHN</name>
<protein>
    <submittedName>
        <fullName evidence="1">Pilus assembly protein</fullName>
    </submittedName>
</protein>
<dbReference type="AlphaFoldDB" id="A0A5B8LLK4"/>
<reference evidence="1 2" key="1">
    <citation type="submission" date="2019-07" db="EMBL/GenBank/DDBJ databases">
        <title>Full genome sequence of Sphingomonas sp. 4R-6-7(HKS19).</title>
        <authorList>
            <person name="Im W.-T."/>
        </authorList>
    </citation>
    <scope>NUCLEOTIDE SEQUENCE [LARGE SCALE GENOMIC DNA]</scope>
    <source>
        <strain evidence="1 2">HKS19</strain>
    </source>
</reference>
<gene>
    <name evidence="1" type="ORF">FPZ24_09375</name>
</gene>
<dbReference type="EMBL" id="CP042306">
    <property type="protein sequence ID" value="QDZ09121.1"/>
    <property type="molecule type" value="Genomic_DNA"/>
</dbReference>
<keyword evidence="2" id="KW-1185">Reference proteome</keyword>
<dbReference type="Proteomes" id="UP000315673">
    <property type="component" value="Chromosome"/>
</dbReference>
<organism evidence="1 2">
    <name type="scientific">Sphingomonas panacisoli</name>
    <dbReference type="NCBI Taxonomy" id="1813879"/>
    <lineage>
        <taxon>Bacteria</taxon>
        <taxon>Pseudomonadati</taxon>
        <taxon>Pseudomonadota</taxon>
        <taxon>Alphaproteobacteria</taxon>
        <taxon>Sphingomonadales</taxon>
        <taxon>Sphingomonadaceae</taxon>
        <taxon>Sphingomonas</taxon>
    </lineage>
</organism>
<accession>A0A5B8LLK4</accession>
<dbReference type="OrthoDB" id="7306064at2"/>
<sequence length="169" mass="18306">MMLLLMGLSDLAYQIYAQSILNGALQKAGRDATIQGAANNTTDIDNKVKTMVKKIAANATFVVTRKNYDSFSVIKPEPFIDNNSNGVRNPGECYTDINGNGQWDQDPGDDGQGGANDVTLYTMTVTYPRLFPVAGLFGWPSTQTISASTLLKNQPYASQTVVTPKQICT</sequence>
<dbReference type="KEGG" id="spai:FPZ24_09375"/>
<proteinExistence type="predicted"/>